<evidence type="ECO:0000256" key="2">
    <source>
        <dbReference type="ARBA" id="ARBA00023125"/>
    </source>
</evidence>
<dbReference type="PROSITE" id="PS00041">
    <property type="entry name" value="HTH_ARAC_FAMILY_1"/>
    <property type="match status" value="1"/>
</dbReference>
<dbReference type="Pfam" id="PF17853">
    <property type="entry name" value="GGDEF_2"/>
    <property type="match status" value="1"/>
</dbReference>
<organism evidence="6 7">
    <name type="scientific">Paenibacillus terreus</name>
    <dbReference type="NCBI Taxonomy" id="1387834"/>
    <lineage>
        <taxon>Bacteria</taxon>
        <taxon>Bacillati</taxon>
        <taxon>Bacillota</taxon>
        <taxon>Bacilli</taxon>
        <taxon>Bacillales</taxon>
        <taxon>Paenibacillaceae</taxon>
        <taxon>Paenibacillus</taxon>
    </lineage>
</organism>
<evidence type="ECO:0000256" key="4">
    <source>
        <dbReference type="SAM" id="Phobius"/>
    </source>
</evidence>
<dbReference type="InterPro" id="IPR018062">
    <property type="entry name" value="HTH_AraC-typ_CS"/>
</dbReference>
<dbReference type="SMART" id="SM00342">
    <property type="entry name" value="HTH_ARAC"/>
    <property type="match status" value="1"/>
</dbReference>
<accession>A0ABV5BGP6</accession>
<dbReference type="Pfam" id="PF12833">
    <property type="entry name" value="HTH_18"/>
    <property type="match status" value="1"/>
</dbReference>
<dbReference type="Gene3D" id="1.10.10.60">
    <property type="entry name" value="Homeodomain-like"/>
    <property type="match status" value="2"/>
</dbReference>
<keyword evidence="4" id="KW-0472">Membrane</keyword>
<evidence type="ECO:0000256" key="1">
    <source>
        <dbReference type="ARBA" id="ARBA00023015"/>
    </source>
</evidence>
<feature type="domain" description="HTH araC/xylS-type" evidence="5">
    <location>
        <begin position="683"/>
        <end position="780"/>
    </location>
</feature>
<dbReference type="RefSeq" id="WP_375528557.1">
    <property type="nucleotide sequence ID" value="NZ_JBHILM010000050.1"/>
</dbReference>
<dbReference type="Proteomes" id="UP001580407">
    <property type="component" value="Unassembled WGS sequence"/>
</dbReference>
<evidence type="ECO:0000313" key="7">
    <source>
        <dbReference type="Proteomes" id="UP001580407"/>
    </source>
</evidence>
<keyword evidence="4" id="KW-0812">Transmembrane</keyword>
<evidence type="ECO:0000259" key="5">
    <source>
        <dbReference type="PROSITE" id="PS01124"/>
    </source>
</evidence>
<dbReference type="InterPro" id="IPR009057">
    <property type="entry name" value="Homeodomain-like_sf"/>
</dbReference>
<feature type="transmembrane region" description="Helical" evidence="4">
    <location>
        <begin position="307"/>
        <end position="331"/>
    </location>
</feature>
<keyword evidence="4" id="KW-1133">Transmembrane helix</keyword>
<gene>
    <name evidence="6" type="ORF">ACE3NQ_28680</name>
</gene>
<dbReference type="PROSITE" id="PS01124">
    <property type="entry name" value="HTH_ARAC_FAMILY_2"/>
    <property type="match status" value="1"/>
</dbReference>
<keyword evidence="7" id="KW-1185">Reference proteome</keyword>
<name>A0ABV5BGP6_9BACL</name>
<evidence type="ECO:0000256" key="3">
    <source>
        <dbReference type="ARBA" id="ARBA00023163"/>
    </source>
</evidence>
<keyword evidence="3" id="KW-0804">Transcription</keyword>
<dbReference type="EMBL" id="JBHILM010000050">
    <property type="protein sequence ID" value="MFB5684891.1"/>
    <property type="molecule type" value="Genomic_DNA"/>
</dbReference>
<dbReference type="InterPro" id="IPR041522">
    <property type="entry name" value="CdaR_GGDEF"/>
</dbReference>
<keyword evidence="2" id="KW-0238">DNA-binding</keyword>
<sequence length="783" mass="89184">MKDNIQRKLRKTKSFMLRCFSVNGYLQRLIWMGCISVVIPVVLAGSAYYHFSMIKLTEQFQENNMASLRLLKDRVEGILTNIEHESLQLASGPLIRTALEKEDYATDYLLQQELLQLFQLSKNTNSIIEEMIFYDARTELVLSHYYGLARLKDFYGKRDIDAALAGDQGGHWTYLPDSGRAGYISYVRRLPVMGLGKPRGAVILQIKESALRNQLNSYSVGLEKQTLTILDADHKVLLDSSGPVRPAGVSRSALSDPVLRQIAASGERSGQYMLKGAEGKELAAFNESSMGRMYISRLPEQEMIGQLAWIKVLILLSVSVFVLVGILLTWFSSRLAYNPIQQLLRYGEHLRRNGAESPPAGNEIEYIRSSLSYLNEQAESLNSYIRRMQPDLRDRFLQRLLLSGTSWSRSTLEEGCAKYEIPLSGQFLVLVVKVENMVRKKRFLPSEGPVIVFAVKNVMSELLDQSGSLDGYIVDIDDRDSVALLRFDAELSAREIRQHVSRYAEEIHKSLERFLSFPAAVGVGRPGGLAAAAESFREAQLALQYRLFLDTEDVLFYEDMISIERNPVFIYPREKESGIVEALWHGEPERAEAELHEFSRIARSSDSYDIMMQCYHVLLSAIIQSVEDKGPGFREMLKVNLFDQLKENQTSRELHDWFIGALFPLVQEIGSEIRSKSSRLIVQRVCSYITSHPHCTPTLTECAEIVEVSPSYLSRLFKKETGTSFIEYLMNFKVQQAKQLLKDTDYTINEIAEKVGYSERNLNRAFQRFVNMSPNQFRKSLRS</sequence>
<protein>
    <submittedName>
        <fullName evidence="6">Helix-turn-helix domain-containing protein</fullName>
    </submittedName>
</protein>
<reference evidence="6 7" key="1">
    <citation type="submission" date="2024-09" db="EMBL/GenBank/DDBJ databases">
        <authorList>
            <person name="Ruan L."/>
        </authorList>
    </citation>
    <scope>NUCLEOTIDE SEQUENCE [LARGE SCALE GENOMIC DNA]</scope>
    <source>
        <strain evidence="6 7">D33</strain>
    </source>
</reference>
<dbReference type="InterPro" id="IPR018060">
    <property type="entry name" value="HTH_AraC"/>
</dbReference>
<feature type="transmembrane region" description="Helical" evidence="4">
    <location>
        <begin position="30"/>
        <end position="51"/>
    </location>
</feature>
<keyword evidence="1" id="KW-0805">Transcription regulation</keyword>
<dbReference type="SUPFAM" id="SSF46689">
    <property type="entry name" value="Homeodomain-like"/>
    <property type="match status" value="2"/>
</dbReference>
<proteinExistence type="predicted"/>
<comment type="caution">
    <text evidence="6">The sequence shown here is derived from an EMBL/GenBank/DDBJ whole genome shotgun (WGS) entry which is preliminary data.</text>
</comment>
<evidence type="ECO:0000313" key="6">
    <source>
        <dbReference type="EMBL" id="MFB5684891.1"/>
    </source>
</evidence>
<dbReference type="PANTHER" id="PTHR43280:SF28">
    <property type="entry name" value="HTH-TYPE TRANSCRIPTIONAL ACTIVATOR RHAS"/>
    <property type="match status" value="1"/>
</dbReference>
<dbReference type="PANTHER" id="PTHR43280">
    <property type="entry name" value="ARAC-FAMILY TRANSCRIPTIONAL REGULATOR"/>
    <property type="match status" value="1"/>
</dbReference>